<keyword evidence="3" id="KW-1185">Reference proteome</keyword>
<gene>
    <name evidence="2" type="ORF">GCM10007940_42380</name>
</gene>
<dbReference type="Pfam" id="PF03741">
    <property type="entry name" value="TerC"/>
    <property type="match status" value="1"/>
</dbReference>
<reference evidence="2" key="1">
    <citation type="journal article" date="2014" name="Int. J. Syst. Evol. Microbiol.">
        <title>Complete genome sequence of Corynebacterium casei LMG S-19264T (=DSM 44701T), isolated from a smear-ripened cheese.</title>
        <authorList>
            <consortium name="US DOE Joint Genome Institute (JGI-PGF)"/>
            <person name="Walter F."/>
            <person name="Albersmeier A."/>
            <person name="Kalinowski J."/>
            <person name="Ruckert C."/>
        </authorList>
    </citation>
    <scope>NUCLEOTIDE SEQUENCE</scope>
    <source>
        <strain evidence="2">NBRC 108769</strain>
    </source>
</reference>
<feature type="transmembrane region" description="Helical" evidence="1">
    <location>
        <begin position="140"/>
        <end position="162"/>
    </location>
</feature>
<dbReference type="GO" id="GO:0005886">
    <property type="term" value="C:plasma membrane"/>
    <property type="evidence" value="ECO:0007669"/>
    <property type="project" value="TreeGrafter"/>
</dbReference>
<dbReference type="RefSeq" id="WP_235295025.1">
    <property type="nucleotide sequence ID" value="NZ_BSOH01000031.1"/>
</dbReference>
<evidence type="ECO:0000313" key="3">
    <source>
        <dbReference type="Proteomes" id="UP001156666"/>
    </source>
</evidence>
<proteinExistence type="predicted"/>
<dbReference type="EMBL" id="BSOH01000031">
    <property type="protein sequence ID" value="GLR19622.1"/>
    <property type="molecule type" value="Genomic_DNA"/>
</dbReference>
<dbReference type="Proteomes" id="UP001156666">
    <property type="component" value="Unassembled WGS sequence"/>
</dbReference>
<keyword evidence="1" id="KW-0812">Transmembrane</keyword>
<feature type="transmembrane region" description="Helical" evidence="1">
    <location>
        <begin position="92"/>
        <end position="112"/>
    </location>
</feature>
<keyword evidence="1" id="KW-0472">Membrane</keyword>
<feature type="transmembrane region" description="Helical" evidence="1">
    <location>
        <begin position="16"/>
        <end position="38"/>
    </location>
</feature>
<comment type="caution">
    <text evidence="2">The sequence shown here is derived from an EMBL/GenBank/DDBJ whole genome shotgun (WGS) entry which is preliminary data.</text>
</comment>
<dbReference type="PANTHER" id="PTHR30060">
    <property type="entry name" value="INNER MEMBRANE PROTEIN"/>
    <property type="match status" value="1"/>
</dbReference>
<feature type="transmembrane region" description="Helical" evidence="1">
    <location>
        <begin position="203"/>
        <end position="228"/>
    </location>
</feature>
<dbReference type="InterPro" id="IPR005496">
    <property type="entry name" value="Integral_membrane_TerC"/>
</dbReference>
<evidence type="ECO:0000256" key="1">
    <source>
        <dbReference type="SAM" id="Phobius"/>
    </source>
</evidence>
<name>A0AA37ST73_9BACT</name>
<feature type="transmembrane region" description="Helical" evidence="1">
    <location>
        <begin position="240"/>
        <end position="258"/>
    </location>
</feature>
<organism evidence="2 3">
    <name type="scientific">Portibacter lacus</name>
    <dbReference type="NCBI Taxonomy" id="1099794"/>
    <lineage>
        <taxon>Bacteria</taxon>
        <taxon>Pseudomonadati</taxon>
        <taxon>Bacteroidota</taxon>
        <taxon>Saprospiria</taxon>
        <taxon>Saprospirales</taxon>
        <taxon>Haliscomenobacteraceae</taxon>
        <taxon>Portibacter</taxon>
    </lineage>
</organism>
<protein>
    <submittedName>
        <fullName evidence="2">Membrane protein</fullName>
    </submittedName>
</protein>
<feature type="transmembrane region" description="Helical" evidence="1">
    <location>
        <begin position="168"/>
        <end position="191"/>
    </location>
</feature>
<keyword evidence="1" id="KW-1133">Transmembrane helix</keyword>
<feature type="transmembrane region" description="Helical" evidence="1">
    <location>
        <begin position="58"/>
        <end position="80"/>
    </location>
</feature>
<sequence>MMELIPLIVMPDFGSSAIWLSLITLTFLEIVLGVDNIIFISITSNKLEEKDRKKATNIGLLIAMGLRIALLFGISVLIAMEKPWLNFDFLGIKGGLSGQSLILIIGGVFLLYKSVTEIHHKLEGEEHEAGGKTKTTLQNAIIQIAGINLIFSIDSILTAVGMTNGLQGALVLMVIAVVLSVLVMMLFANPVTNFVNKHPTIQMLGLSFLILIGFMLIIEGAHLGHITIAGSEIGAVPKGYLYFAIAFALLVEVLNIKLRKKQKPIQLHGYGEEATVEGLMDDHK</sequence>
<accession>A0AA37ST73</accession>
<dbReference type="AlphaFoldDB" id="A0AA37ST73"/>
<evidence type="ECO:0000313" key="2">
    <source>
        <dbReference type="EMBL" id="GLR19622.1"/>
    </source>
</evidence>
<dbReference type="PANTHER" id="PTHR30060:SF0">
    <property type="entry name" value="COILED-COIL PROTEIN (DUF2040)-RELATED"/>
    <property type="match status" value="1"/>
</dbReference>
<reference evidence="2" key="2">
    <citation type="submission" date="2023-01" db="EMBL/GenBank/DDBJ databases">
        <title>Draft genome sequence of Portibacter lacus strain NBRC 108769.</title>
        <authorList>
            <person name="Sun Q."/>
            <person name="Mori K."/>
        </authorList>
    </citation>
    <scope>NUCLEOTIDE SEQUENCE</scope>
    <source>
        <strain evidence="2">NBRC 108769</strain>
    </source>
</reference>